<dbReference type="PANTHER" id="PTHR43428:SF1">
    <property type="entry name" value="ARSENATE REDUCTASE"/>
    <property type="match status" value="1"/>
</dbReference>
<dbReference type="Pfam" id="PF01451">
    <property type="entry name" value="LMWPc"/>
    <property type="match status" value="1"/>
</dbReference>
<dbReference type="GO" id="GO:0046685">
    <property type="term" value="P:response to arsenic-containing substance"/>
    <property type="evidence" value="ECO:0007669"/>
    <property type="project" value="UniProtKB-KW"/>
</dbReference>
<protein>
    <recommendedName>
        <fullName evidence="2">Phosphotyrosine protein phosphatase I domain-containing protein</fullName>
    </recommendedName>
</protein>
<evidence type="ECO:0000256" key="1">
    <source>
        <dbReference type="ARBA" id="ARBA00022849"/>
    </source>
</evidence>
<dbReference type="RefSeq" id="WP_120345935.1">
    <property type="nucleotide sequence ID" value="NZ_MCAS01000021.1"/>
</dbReference>
<sequence>MNQKYNVLFLCRANSARSIMAEALLRELGSDRFNAFSAGIEPTADVHPLTLAQLRPTISEVAKLRPKSWAQFAGVSAPEMDLVIAMCDEAGESYAPQFSGNPTFCQWNFADPLAETGTEAEQKRVFEAVFRQILRRVSLFVALPLHSMKSPERRAAVNAMDDHAPPSVALADNP</sequence>
<comment type="caution">
    <text evidence="3">The sequence shown here is derived from an EMBL/GenBank/DDBJ whole genome shotgun (WGS) entry which is preliminary data.</text>
</comment>
<gene>
    <name evidence="3" type="ORF">BCY88_29655</name>
</gene>
<dbReference type="Gene3D" id="3.40.50.2300">
    <property type="match status" value="1"/>
</dbReference>
<dbReference type="SMART" id="SM00226">
    <property type="entry name" value="LMWPc"/>
    <property type="match status" value="1"/>
</dbReference>
<dbReference type="InterPro" id="IPR036196">
    <property type="entry name" value="Ptyr_pPase_sf"/>
</dbReference>
<dbReference type="PANTHER" id="PTHR43428">
    <property type="entry name" value="ARSENATE REDUCTASE"/>
    <property type="match status" value="1"/>
</dbReference>
<keyword evidence="1" id="KW-0059">Arsenical resistance</keyword>
<dbReference type="InterPro" id="IPR023485">
    <property type="entry name" value="Ptyr_pPase"/>
</dbReference>
<organism evidence="3 4">
    <name type="scientific">Paraburkholderia fungorum</name>
    <dbReference type="NCBI Taxonomy" id="134537"/>
    <lineage>
        <taxon>Bacteria</taxon>
        <taxon>Pseudomonadati</taxon>
        <taxon>Pseudomonadota</taxon>
        <taxon>Betaproteobacteria</taxon>
        <taxon>Burkholderiales</taxon>
        <taxon>Burkholderiaceae</taxon>
        <taxon>Paraburkholderia</taxon>
    </lineage>
</organism>
<feature type="domain" description="Phosphotyrosine protein phosphatase I" evidence="2">
    <location>
        <begin position="5"/>
        <end position="143"/>
    </location>
</feature>
<dbReference type="CDD" id="cd16345">
    <property type="entry name" value="LMWP_ArsC"/>
    <property type="match status" value="1"/>
</dbReference>
<dbReference type="Proteomes" id="UP000283709">
    <property type="component" value="Unassembled WGS sequence"/>
</dbReference>
<proteinExistence type="predicted"/>
<dbReference type="EMBL" id="MCAS01000021">
    <property type="protein sequence ID" value="RKF43942.1"/>
    <property type="molecule type" value="Genomic_DNA"/>
</dbReference>
<evidence type="ECO:0000313" key="3">
    <source>
        <dbReference type="EMBL" id="RKF43942.1"/>
    </source>
</evidence>
<name>A0A420GFI0_9BURK</name>
<reference evidence="3 4" key="1">
    <citation type="submission" date="2016-07" db="EMBL/GenBank/DDBJ databases">
        <title>Genome analysis of Burkholderia fungorum ES3-20.</title>
        <authorList>
            <person name="Xu D."/>
            <person name="Yao R."/>
            <person name="Zheng S."/>
        </authorList>
    </citation>
    <scope>NUCLEOTIDE SEQUENCE [LARGE SCALE GENOMIC DNA]</scope>
    <source>
        <strain evidence="3 4">ES3-20</strain>
    </source>
</reference>
<dbReference type="OrthoDB" id="9793058at2"/>
<dbReference type="SUPFAM" id="SSF52788">
    <property type="entry name" value="Phosphotyrosine protein phosphatases I"/>
    <property type="match status" value="1"/>
</dbReference>
<dbReference type="AlphaFoldDB" id="A0A420GFI0"/>
<accession>A0A420GFI0</accession>
<evidence type="ECO:0000259" key="2">
    <source>
        <dbReference type="SMART" id="SM00226"/>
    </source>
</evidence>
<evidence type="ECO:0000313" key="4">
    <source>
        <dbReference type="Proteomes" id="UP000283709"/>
    </source>
</evidence>